<dbReference type="Proteomes" id="UP000076420">
    <property type="component" value="Unassembled WGS sequence"/>
</dbReference>
<name>A0A2C9L554_BIOGL</name>
<dbReference type="EnsemblMetazoa" id="BGLB027046-RA">
    <property type="protein sequence ID" value="BGLB027046-PA"/>
    <property type="gene ID" value="BGLB027046"/>
</dbReference>
<feature type="region of interest" description="Disordered" evidence="3">
    <location>
        <begin position="174"/>
        <end position="210"/>
    </location>
</feature>
<evidence type="ECO:0000313" key="5">
    <source>
        <dbReference type="EnsemblMetazoa" id="BGLB027046-PA"/>
    </source>
</evidence>
<dbReference type="PANTHER" id="PTHR14491:SF7">
    <property type="entry name" value="SOSONDOWAH, ISOFORM G"/>
    <property type="match status" value="1"/>
</dbReference>
<feature type="compositionally biased region" description="Low complexity" evidence="3">
    <location>
        <begin position="199"/>
        <end position="208"/>
    </location>
</feature>
<gene>
    <name evidence="5" type="primary">106061353</name>
</gene>
<evidence type="ECO:0000259" key="4">
    <source>
        <dbReference type="Pfam" id="PF25877"/>
    </source>
</evidence>
<sequence length="314" mass="34837">MGDFEIDAVLQFMLSKGGRVRNHELVTHFKNVLNHPVNKALNRERFKDYVNELATIKLDLGEKVLVLKKKYRPASENLEGSDLTSQPLPPLASSVAKTSAPKPAMSEPNLRPKESSVDPDPPSIKPSTKLEKNDSLRAQSEPPATPTELKKDHLDGLAMSRMKSDENMKVNLVRTDRVEPSIRPSGSNASLASTESHRSTTSSTSETASMDDDVNASVVSVKDKIIKMNNMSVTNLQLAPTFNKKSHKVTKQYIEDDDASHSSGQFYVALTVEQKDWLVVCSSADYQEMNRLLSKNNSLAKLRDFTNVSRDIIV</sequence>
<evidence type="ECO:0000256" key="2">
    <source>
        <dbReference type="ARBA" id="ARBA00023043"/>
    </source>
</evidence>
<dbReference type="VEuPathDB" id="VectorBase:BGLB027046"/>
<evidence type="ECO:0000256" key="3">
    <source>
        <dbReference type="SAM" id="MobiDB-lite"/>
    </source>
</evidence>
<feature type="region of interest" description="Disordered" evidence="3">
    <location>
        <begin position="76"/>
        <end position="152"/>
    </location>
</feature>
<protein>
    <recommendedName>
        <fullName evidence="4">SOWAHA-C winged helix-turn-helix domain-containing protein</fullName>
    </recommendedName>
</protein>
<reference evidence="5" key="1">
    <citation type="submission" date="2020-05" db="UniProtKB">
        <authorList>
            <consortium name="EnsemblMetazoa"/>
        </authorList>
    </citation>
    <scope>IDENTIFICATION</scope>
    <source>
        <strain evidence="5">BB02</strain>
    </source>
</reference>
<feature type="domain" description="SOWAHA-C winged helix-turn-helix" evidence="4">
    <location>
        <begin position="4"/>
        <end position="79"/>
    </location>
</feature>
<dbReference type="PANTHER" id="PTHR14491">
    <property type="entry name" value="SOSONDOWAH, ISOFORM G"/>
    <property type="match status" value="1"/>
</dbReference>
<proteinExistence type="predicted"/>
<accession>A0A2C9L554</accession>
<evidence type="ECO:0000256" key="1">
    <source>
        <dbReference type="ARBA" id="ARBA00022737"/>
    </source>
</evidence>
<dbReference type="Pfam" id="PF25877">
    <property type="entry name" value="WHD_SOWAH"/>
    <property type="match status" value="1"/>
</dbReference>
<dbReference type="AlphaFoldDB" id="A0A2C9L554"/>
<keyword evidence="1" id="KW-0677">Repeat</keyword>
<evidence type="ECO:0000313" key="6">
    <source>
        <dbReference type="Proteomes" id="UP000076420"/>
    </source>
</evidence>
<dbReference type="OrthoDB" id="60433at2759"/>
<dbReference type="STRING" id="6526.A0A2C9L554"/>
<dbReference type="KEGG" id="bgt:106061353"/>
<organism evidence="5 6">
    <name type="scientific">Biomphalaria glabrata</name>
    <name type="common">Bloodfluke planorb</name>
    <name type="synonym">Freshwater snail</name>
    <dbReference type="NCBI Taxonomy" id="6526"/>
    <lineage>
        <taxon>Eukaryota</taxon>
        <taxon>Metazoa</taxon>
        <taxon>Spiralia</taxon>
        <taxon>Lophotrochozoa</taxon>
        <taxon>Mollusca</taxon>
        <taxon>Gastropoda</taxon>
        <taxon>Heterobranchia</taxon>
        <taxon>Euthyneura</taxon>
        <taxon>Panpulmonata</taxon>
        <taxon>Hygrophila</taxon>
        <taxon>Lymnaeoidea</taxon>
        <taxon>Planorbidae</taxon>
        <taxon>Biomphalaria</taxon>
    </lineage>
</organism>
<keyword evidence="2" id="KW-0040">ANK repeat</keyword>
<dbReference type="VEuPathDB" id="VectorBase:BGLAX_048235"/>
<dbReference type="InterPro" id="IPR058889">
    <property type="entry name" value="WHD_SOWAHA-C"/>
</dbReference>